<dbReference type="eggNOG" id="KOG2261">
    <property type="taxonomic scope" value="Eukaryota"/>
</dbReference>
<keyword evidence="10" id="KW-1185">Reference proteome</keyword>
<dbReference type="GO" id="GO:0005634">
    <property type="term" value="C:nucleus"/>
    <property type="evidence" value="ECO:0007669"/>
    <property type="project" value="UniProtKB-SubCell"/>
</dbReference>
<organism evidence="9 10">
    <name type="scientific">Cryptosporidium muris (strain RN66)</name>
    <dbReference type="NCBI Taxonomy" id="441375"/>
    <lineage>
        <taxon>Eukaryota</taxon>
        <taxon>Sar</taxon>
        <taxon>Alveolata</taxon>
        <taxon>Apicomplexa</taxon>
        <taxon>Conoidasida</taxon>
        <taxon>Coccidia</taxon>
        <taxon>Eucoccidiorida</taxon>
        <taxon>Eimeriorina</taxon>
        <taxon>Cryptosporidiidae</taxon>
        <taxon>Cryptosporidium</taxon>
    </lineage>
</organism>
<dbReference type="STRING" id="441375.B6AEI0"/>
<dbReference type="GO" id="GO:0006357">
    <property type="term" value="P:regulation of transcription by RNA polymerase II"/>
    <property type="evidence" value="ECO:0007669"/>
    <property type="project" value="InterPro"/>
</dbReference>
<keyword evidence="5 6" id="KW-0539">Nucleus</keyword>
<dbReference type="Pfam" id="PF10513">
    <property type="entry name" value="EPL1"/>
    <property type="match status" value="1"/>
</dbReference>
<feature type="coiled-coil region" evidence="7">
    <location>
        <begin position="26"/>
        <end position="69"/>
    </location>
</feature>
<feature type="domain" description="Enhancer of polycomb-like N-terminal" evidence="8">
    <location>
        <begin position="49"/>
        <end position="167"/>
    </location>
</feature>
<dbReference type="RefSeq" id="XP_002140946.1">
    <property type="nucleotide sequence ID" value="XM_002140910.1"/>
</dbReference>
<evidence type="ECO:0000313" key="10">
    <source>
        <dbReference type="Proteomes" id="UP000001460"/>
    </source>
</evidence>
<keyword evidence="7" id="KW-0175">Coiled coil</keyword>
<dbReference type="OMA" id="FAIHAYY"/>
<comment type="similarity">
    <text evidence="2 6">Belongs to the enhancer of polycomb family.</text>
</comment>
<gene>
    <name evidence="9" type="ORF">CMU_012710</name>
</gene>
<dbReference type="GO" id="GO:0035267">
    <property type="term" value="C:NuA4 histone acetyltransferase complex"/>
    <property type="evidence" value="ECO:0007669"/>
    <property type="project" value="InterPro"/>
</dbReference>
<evidence type="ECO:0000256" key="1">
    <source>
        <dbReference type="ARBA" id="ARBA00004123"/>
    </source>
</evidence>
<dbReference type="InterPro" id="IPR024943">
    <property type="entry name" value="Enhancer_polycomb"/>
</dbReference>
<protein>
    <recommendedName>
        <fullName evidence="6">Enhancer of polycomb-like protein</fullName>
    </recommendedName>
</protein>
<keyword evidence="4 6" id="KW-0804">Transcription</keyword>
<proteinExistence type="inferred from homology"/>
<evidence type="ECO:0000256" key="4">
    <source>
        <dbReference type="ARBA" id="ARBA00023163"/>
    </source>
</evidence>
<evidence type="ECO:0000256" key="7">
    <source>
        <dbReference type="SAM" id="Coils"/>
    </source>
</evidence>
<dbReference type="PANTHER" id="PTHR14898">
    <property type="entry name" value="ENHANCER OF POLYCOMB"/>
    <property type="match status" value="1"/>
</dbReference>
<dbReference type="VEuPathDB" id="CryptoDB:CMU_012710"/>
<keyword evidence="3 6" id="KW-0805">Transcription regulation</keyword>
<dbReference type="Proteomes" id="UP000001460">
    <property type="component" value="Unassembled WGS sequence"/>
</dbReference>
<evidence type="ECO:0000256" key="6">
    <source>
        <dbReference type="RuleBase" id="RU361124"/>
    </source>
</evidence>
<evidence type="ECO:0000256" key="3">
    <source>
        <dbReference type="ARBA" id="ARBA00023015"/>
    </source>
</evidence>
<evidence type="ECO:0000259" key="8">
    <source>
        <dbReference type="Pfam" id="PF10513"/>
    </source>
</evidence>
<evidence type="ECO:0000256" key="2">
    <source>
        <dbReference type="ARBA" id="ARBA00008035"/>
    </source>
</evidence>
<dbReference type="InterPro" id="IPR019542">
    <property type="entry name" value="Enhancer_polycomb-like_N"/>
</dbReference>
<accession>B6AEI0</accession>
<sequence>MSQATTRQTRPKVVEPNKKLLVVYSLDQLQQALEEYIDRTELGEIESIIEAERQKLQEITTNIKSKEKASVNQVNSKNQTAVTSILVPPVEVCPLNVPKLTKFQRPDHYIKFPVHKDFVSGIRLEDNTIVHYDMTREDEEFLESLQRSVKNITEIDFIKIIDCLEKTTNRGPEISFDEALRVIRDRNIGIRSPVALIVYNYWRLRRQKLGKPLLRHLWPITSPHDTSPYACFRPRIREKMTLRRPRRNSREMLDKVEKLLDDFRKVEKSFRKLRQRDEKKLLLAELAVCIFDQRRHEISDPFYRCPTWDKLKDFKIYKRSHKKEVKYPNLMLASVSNYGWNPSQTYRQLIYDCNNLEQLLTYFWPDETTLLSFYYFGTLNLWPVLPNTASNVNTSNISTNSPMNNSSNNKRISSALNRFALPSYILSTYKAGVDISNIEAIKNFRSPCKPHRLIKRRGRGGRIWFDRRMAYSKYEPLFTHPQYLDFGVNCGYNNQFAIHAYYRKTRILCDLIDKLCTDGLFDAYGNDAQTSGAVGSTTGSGLITGIGTMGTNSGETSYQVTNFTNTPSGRSKHKGSSSHIY</sequence>
<reference evidence="9" key="1">
    <citation type="submission" date="2008-06" db="EMBL/GenBank/DDBJ databases">
        <authorList>
            <person name="Lorenzi H."/>
            <person name="Inman J."/>
            <person name="Miller J."/>
            <person name="Schobel S."/>
            <person name="Amedeo P."/>
            <person name="Caler E.V."/>
            <person name="da Silva J."/>
        </authorList>
    </citation>
    <scope>NUCLEOTIDE SEQUENCE [LARGE SCALE GENOMIC DNA]</scope>
    <source>
        <strain evidence="9">RN66</strain>
    </source>
</reference>
<evidence type="ECO:0000256" key="5">
    <source>
        <dbReference type="ARBA" id="ARBA00023242"/>
    </source>
</evidence>
<dbReference type="GeneID" id="6996309"/>
<dbReference type="EMBL" id="DS989730">
    <property type="protein sequence ID" value="EEA06597.1"/>
    <property type="molecule type" value="Genomic_DNA"/>
</dbReference>
<dbReference type="OrthoDB" id="435275at2759"/>
<evidence type="ECO:0000313" key="9">
    <source>
        <dbReference type="EMBL" id="EEA06597.1"/>
    </source>
</evidence>
<dbReference type="AlphaFoldDB" id="B6AEI0"/>
<comment type="subcellular location">
    <subcellularLocation>
        <location evidence="1 6">Nucleus</location>
    </subcellularLocation>
</comment>
<name>B6AEI0_CRYMR</name>